<dbReference type="CDD" id="cd08235">
    <property type="entry name" value="iditol_2_DH_like"/>
    <property type="match status" value="1"/>
</dbReference>
<reference evidence="6 7" key="1">
    <citation type="submission" date="2019-03" db="EMBL/GenBank/DDBJ databases">
        <title>Pragia sp. nov. isolated from the gut tract of Carduelis flavirostris.</title>
        <authorList>
            <person name="Ge Y."/>
        </authorList>
    </citation>
    <scope>NUCLEOTIDE SEQUENCE [LARGE SCALE GENOMIC DNA]</scope>
    <source>
        <strain evidence="6 7">CF-458</strain>
    </source>
</reference>
<dbReference type="Pfam" id="PF00107">
    <property type="entry name" value="ADH_zinc_N"/>
    <property type="match status" value="1"/>
</dbReference>
<dbReference type="KEGG" id="prag:EKN56_09560"/>
<evidence type="ECO:0000256" key="3">
    <source>
        <dbReference type="ARBA" id="ARBA00023002"/>
    </source>
</evidence>
<dbReference type="Pfam" id="PF08240">
    <property type="entry name" value="ADH_N"/>
    <property type="match status" value="1"/>
</dbReference>
<dbReference type="SUPFAM" id="SSF50129">
    <property type="entry name" value="GroES-like"/>
    <property type="match status" value="1"/>
</dbReference>
<evidence type="ECO:0000256" key="2">
    <source>
        <dbReference type="ARBA" id="ARBA00022833"/>
    </source>
</evidence>
<name>A0A411WKE6_9GAMM</name>
<proteinExistence type="inferred from homology"/>
<dbReference type="SMART" id="SM00829">
    <property type="entry name" value="PKS_ER"/>
    <property type="match status" value="1"/>
</dbReference>
<protein>
    <submittedName>
        <fullName evidence="6">Alcohol dehydrogenase</fullName>
    </submittedName>
</protein>
<dbReference type="InterPro" id="IPR050129">
    <property type="entry name" value="Zn_alcohol_dh"/>
</dbReference>
<dbReference type="InterPro" id="IPR011032">
    <property type="entry name" value="GroES-like_sf"/>
</dbReference>
<keyword evidence="3" id="KW-0560">Oxidoreductase</keyword>
<dbReference type="Proteomes" id="UP000293154">
    <property type="component" value="Chromosome"/>
</dbReference>
<dbReference type="SUPFAM" id="SSF51735">
    <property type="entry name" value="NAD(P)-binding Rossmann-fold domains"/>
    <property type="match status" value="1"/>
</dbReference>
<sequence length="352" mass="37688">MRPNMKAAYFHGVGDIRVESQSIPEAGSDELVIKMKASAICGTDLRILKFGHFKIPTGTKRVLGHEIAGEVVQVGRHVSQFKVGMRVALPPNIGCGSCAMCRKGYTQLCPTYEAFGISYDGGFQDYVKVPAQAIQRGNVVIIPGHISYEEAAMVEPFSCAYHSYKALNIKPGDSVVIIGAGPIGACHVLMSQLAGASKIIVADVQDNRLEEMAKLGVDVTVNSAREDLKQAVLRETDGEGASVIITACSIPEIQTLSMEIAATHGRINLFGGMPKGKEIVPLNTNLIHYKELTVLGTTGSSINDYCESMALVASGKLQLLPLATARFNVAEINQAFEYALSGQGMKTLVVED</sequence>
<evidence type="ECO:0000313" key="6">
    <source>
        <dbReference type="EMBL" id="QBH96630.1"/>
    </source>
</evidence>
<dbReference type="InterPro" id="IPR020843">
    <property type="entry name" value="ER"/>
</dbReference>
<keyword evidence="7" id="KW-1185">Reference proteome</keyword>
<evidence type="ECO:0000256" key="1">
    <source>
        <dbReference type="ARBA" id="ARBA00022723"/>
    </source>
</evidence>
<keyword evidence="1 4" id="KW-0479">Metal-binding</keyword>
<dbReference type="InterPro" id="IPR013154">
    <property type="entry name" value="ADH-like_N"/>
</dbReference>
<evidence type="ECO:0000313" key="7">
    <source>
        <dbReference type="Proteomes" id="UP000293154"/>
    </source>
</evidence>
<accession>A0A411WKE6</accession>
<dbReference type="PROSITE" id="PS00059">
    <property type="entry name" value="ADH_ZINC"/>
    <property type="match status" value="1"/>
</dbReference>
<dbReference type="PANTHER" id="PTHR43401">
    <property type="entry name" value="L-THREONINE 3-DEHYDROGENASE"/>
    <property type="match status" value="1"/>
</dbReference>
<dbReference type="Gene3D" id="3.90.180.10">
    <property type="entry name" value="Medium-chain alcohol dehydrogenases, catalytic domain"/>
    <property type="match status" value="1"/>
</dbReference>
<feature type="domain" description="Enoyl reductase (ER)" evidence="5">
    <location>
        <begin position="12"/>
        <end position="350"/>
    </location>
</feature>
<dbReference type="InterPro" id="IPR036291">
    <property type="entry name" value="NAD(P)-bd_dom_sf"/>
</dbReference>
<dbReference type="GO" id="GO:0008270">
    <property type="term" value="F:zinc ion binding"/>
    <property type="evidence" value="ECO:0007669"/>
    <property type="project" value="InterPro"/>
</dbReference>
<dbReference type="EMBL" id="CP034752">
    <property type="protein sequence ID" value="QBH96630.1"/>
    <property type="molecule type" value="Genomic_DNA"/>
</dbReference>
<organism evidence="6 7">
    <name type="scientific">Limnobaculum zhutongyuii</name>
    <dbReference type="NCBI Taxonomy" id="2498113"/>
    <lineage>
        <taxon>Bacteria</taxon>
        <taxon>Pseudomonadati</taxon>
        <taxon>Pseudomonadota</taxon>
        <taxon>Gammaproteobacteria</taxon>
        <taxon>Enterobacterales</taxon>
        <taxon>Budviciaceae</taxon>
        <taxon>Limnobaculum</taxon>
    </lineage>
</organism>
<dbReference type="PANTHER" id="PTHR43401:SF2">
    <property type="entry name" value="L-THREONINE 3-DEHYDROGENASE"/>
    <property type="match status" value="1"/>
</dbReference>
<comment type="cofactor">
    <cofactor evidence="4">
        <name>Zn(2+)</name>
        <dbReference type="ChEBI" id="CHEBI:29105"/>
    </cofactor>
</comment>
<dbReference type="InterPro" id="IPR002328">
    <property type="entry name" value="ADH_Zn_CS"/>
</dbReference>
<dbReference type="AlphaFoldDB" id="A0A411WKE6"/>
<dbReference type="GO" id="GO:0016616">
    <property type="term" value="F:oxidoreductase activity, acting on the CH-OH group of donors, NAD or NADP as acceptor"/>
    <property type="evidence" value="ECO:0007669"/>
    <property type="project" value="UniProtKB-ARBA"/>
</dbReference>
<dbReference type="InterPro" id="IPR013149">
    <property type="entry name" value="ADH-like_C"/>
</dbReference>
<gene>
    <name evidence="6" type="ORF">EKN56_09560</name>
</gene>
<evidence type="ECO:0000259" key="5">
    <source>
        <dbReference type="SMART" id="SM00829"/>
    </source>
</evidence>
<keyword evidence="2 4" id="KW-0862">Zinc</keyword>
<evidence type="ECO:0000256" key="4">
    <source>
        <dbReference type="RuleBase" id="RU361277"/>
    </source>
</evidence>
<dbReference type="Gene3D" id="3.40.50.720">
    <property type="entry name" value="NAD(P)-binding Rossmann-like Domain"/>
    <property type="match status" value="1"/>
</dbReference>
<dbReference type="OrthoDB" id="9773078at2"/>
<comment type="similarity">
    <text evidence="4">Belongs to the zinc-containing alcohol dehydrogenase family.</text>
</comment>